<dbReference type="EMBL" id="AJPR01000006">
    <property type="protein sequence ID" value="EIN15210.1"/>
    <property type="molecule type" value="Genomic_DNA"/>
</dbReference>
<dbReference type="STRING" id="1110504.MAGb_3190"/>
<proteinExistence type="predicted"/>
<dbReference type="Proteomes" id="UP000003181">
    <property type="component" value="Unassembled WGS sequence"/>
</dbReference>
<dbReference type="AlphaFoldDB" id="I5D6A1"/>
<gene>
    <name evidence="1" type="ORF">MAGb_3190</name>
</gene>
<dbReference type="RefSeq" id="WP_004024076.1">
    <property type="nucleotide sequence ID" value="NZ_AJPR01000006.1"/>
</dbReference>
<name>I5D6A1_MYCAA</name>
<protein>
    <submittedName>
        <fullName evidence="1">Uncharacterized protein</fullName>
    </submittedName>
</protein>
<evidence type="ECO:0000313" key="1">
    <source>
        <dbReference type="EMBL" id="EIN15210.1"/>
    </source>
</evidence>
<accession>I5D6A1</accession>
<reference evidence="1 2" key="1">
    <citation type="journal article" date="2012" name="Appl. Environ. Microbiol.">
        <title>Emergence of Atypical Mycoplasma agalactiae Strains Harboring a New Prophage and Associated with an Alpine Wild Ungulate Mortality Episode.</title>
        <authorList>
            <person name="Tardy F."/>
            <person name="Baranowski E."/>
            <person name="Nouvel L.X."/>
            <person name="Mick V."/>
            <person name="Manso-Silvan L."/>
            <person name="Thiaucourt F."/>
            <person name="Thebault P."/>
            <person name="Breton M."/>
            <person name="Sirand-Pugnet P."/>
            <person name="Blanchard A."/>
            <person name="Garnier A."/>
            <person name="Gibert P."/>
            <person name="Game Y."/>
            <person name="Poumarat F."/>
            <person name="Citti C."/>
        </authorList>
    </citation>
    <scope>NUCLEOTIDE SEQUENCE [LARGE SCALE GENOMIC DNA]</scope>
    <source>
        <strain evidence="1 2">14628</strain>
    </source>
</reference>
<dbReference type="PATRIC" id="fig|1110504.5.peg.320"/>
<organism evidence="1 2">
    <name type="scientific">Mycoplasmopsis agalactiae 14628</name>
    <dbReference type="NCBI Taxonomy" id="1110504"/>
    <lineage>
        <taxon>Bacteria</taxon>
        <taxon>Bacillati</taxon>
        <taxon>Mycoplasmatota</taxon>
        <taxon>Mycoplasmoidales</taxon>
        <taxon>Metamycoplasmataceae</taxon>
        <taxon>Mycoplasmopsis</taxon>
    </lineage>
</organism>
<evidence type="ECO:0000313" key="2">
    <source>
        <dbReference type="Proteomes" id="UP000003181"/>
    </source>
</evidence>
<comment type="caution">
    <text evidence="1">The sequence shown here is derived from an EMBL/GenBank/DDBJ whole genome shotgun (WGS) entry which is preliminary data.</text>
</comment>
<sequence>MSNDFEVLLTFKNDAEVKKEFYRLLEQKINRANFLKIIKQDSSRNWVTSEVNKVKQKTYSFIPEGSYLMKSFYRSGHKKGSLKDLIISSVENTPLGINAYVGVNNDFIAKDGSYYSLLAGFRYESSTRKQASKEKITYKFSKKEAKKDPIRKAYKVVEKNPKKYIKRYIDEVFINGINELNKEK</sequence>